<dbReference type="Proteomes" id="UP000326951">
    <property type="component" value="Chromosome"/>
</dbReference>
<keyword evidence="1" id="KW-1133">Transmembrane helix</keyword>
<reference evidence="2 3" key="1">
    <citation type="submission" date="2019-09" db="EMBL/GenBank/DDBJ databases">
        <title>Complete genome sequence of Sporolactobacillus terrae 70-3.</title>
        <authorList>
            <person name="Tanaka N."/>
            <person name="Shiwa Y."/>
            <person name="Fujita N."/>
            <person name="Tanasupawat S."/>
        </authorList>
    </citation>
    <scope>NUCLEOTIDE SEQUENCE [LARGE SCALE GENOMIC DNA]</scope>
    <source>
        <strain evidence="2 3">70-3</strain>
    </source>
</reference>
<dbReference type="AlphaFoldDB" id="A0A5K7WYJ2"/>
<evidence type="ECO:0000256" key="1">
    <source>
        <dbReference type="SAM" id="Phobius"/>
    </source>
</evidence>
<organism evidence="2 3">
    <name type="scientific">Sporolactobacillus terrae</name>
    <dbReference type="NCBI Taxonomy" id="269673"/>
    <lineage>
        <taxon>Bacteria</taxon>
        <taxon>Bacillati</taxon>
        <taxon>Bacillota</taxon>
        <taxon>Bacilli</taxon>
        <taxon>Bacillales</taxon>
        <taxon>Sporolactobacillaceae</taxon>
        <taxon>Sporolactobacillus</taxon>
    </lineage>
</organism>
<dbReference type="EMBL" id="AP021853">
    <property type="protein sequence ID" value="BBN97530.1"/>
    <property type="molecule type" value="Genomic_DNA"/>
</dbReference>
<evidence type="ECO:0000313" key="3">
    <source>
        <dbReference type="Proteomes" id="UP000326951"/>
    </source>
</evidence>
<sequence length="65" mass="7183">MVQAPPLIVNSFCLMIMFGSLPYFEGAMRRSIYLIIAANDAAQKKSTWLFTCTGDAGVRTHNVSK</sequence>
<keyword evidence="1" id="KW-0812">Transmembrane</keyword>
<feature type="transmembrane region" description="Helical" evidence="1">
    <location>
        <begin position="6"/>
        <end position="24"/>
    </location>
</feature>
<accession>A0A5K7WYJ2</accession>
<evidence type="ECO:0000313" key="2">
    <source>
        <dbReference type="EMBL" id="BBN97530.1"/>
    </source>
</evidence>
<gene>
    <name evidence="2" type="ORF">St703_02350</name>
</gene>
<name>A0A5K7WYJ2_9BACL</name>
<proteinExistence type="predicted"/>
<keyword evidence="1" id="KW-0472">Membrane</keyword>
<protein>
    <submittedName>
        <fullName evidence="2">Uncharacterized protein</fullName>
    </submittedName>
</protein>